<evidence type="ECO:0000313" key="2">
    <source>
        <dbReference type="EMBL" id="TVU49038.1"/>
    </source>
</evidence>
<keyword evidence="3" id="KW-1185">Reference proteome</keyword>
<feature type="compositionally biased region" description="Gly residues" evidence="1">
    <location>
        <begin position="9"/>
        <end position="18"/>
    </location>
</feature>
<dbReference type="PANTHER" id="PTHR33326">
    <property type="entry name" value="OS05G0543800 PROTEIN"/>
    <property type="match status" value="1"/>
</dbReference>
<reference evidence="2 3" key="1">
    <citation type="journal article" date="2019" name="Sci. Rep.">
        <title>A high-quality genome of Eragrostis curvula grass provides insights into Poaceae evolution and supports new strategies to enhance forage quality.</title>
        <authorList>
            <person name="Carballo J."/>
            <person name="Santos B.A.C.M."/>
            <person name="Zappacosta D."/>
            <person name="Garbus I."/>
            <person name="Selva J.P."/>
            <person name="Gallo C.A."/>
            <person name="Diaz A."/>
            <person name="Albertini E."/>
            <person name="Caccamo M."/>
            <person name="Echenique V."/>
        </authorList>
    </citation>
    <scope>NUCLEOTIDE SEQUENCE [LARGE SCALE GENOMIC DNA]</scope>
    <source>
        <strain evidence="3">cv. Victoria</strain>
        <tissue evidence="2">Leaf</tissue>
    </source>
</reference>
<dbReference type="OrthoDB" id="696073at2759"/>
<dbReference type="PANTHER" id="PTHR33326:SF14">
    <property type="entry name" value="EXPRESSED PROTEIN"/>
    <property type="match status" value="1"/>
</dbReference>
<evidence type="ECO:0000313" key="3">
    <source>
        <dbReference type="Proteomes" id="UP000324897"/>
    </source>
</evidence>
<gene>
    <name evidence="2" type="ORF">EJB05_00329</name>
</gene>
<feature type="non-terminal residue" evidence="2">
    <location>
        <position position="1"/>
    </location>
</feature>
<dbReference type="EMBL" id="RWGY01000002">
    <property type="protein sequence ID" value="TVU49038.1"/>
    <property type="molecule type" value="Genomic_DNA"/>
</dbReference>
<organism evidence="2 3">
    <name type="scientific">Eragrostis curvula</name>
    <name type="common">weeping love grass</name>
    <dbReference type="NCBI Taxonomy" id="38414"/>
    <lineage>
        <taxon>Eukaryota</taxon>
        <taxon>Viridiplantae</taxon>
        <taxon>Streptophyta</taxon>
        <taxon>Embryophyta</taxon>
        <taxon>Tracheophyta</taxon>
        <taxon>Spermatophyta</taxon>
        <taxon>Magnoliopsida</taxon>
        <taxon>Liliopsida</taxon>
        <taxon>Poales</taxon>
        <taxon>Poaceae</taxon>
        <taxon>PACMAD clade</taxon>
        <taxon>Chloridoideae</taxon>
        <taxon>Eragrostideae</taxon>
        <taxon>Eragrostidinae</taxon>
        <taxon>Eragrostis</taxon>
    </lineage>
</organism>
<feature type="region of interest" description="Disordered" evidence="1">
    <location>
        <begin position="223"/>
        <end position="246"/>
    </location>
</feature>
<protein>
    <submittedName>
        <fullName evidence="2">Uncharacterized protein</fullName>
    </submittedName>
</protein>
<comment type="caution">
    <text evidence="2">The sequence shown here is derived from an EMBL/GenBank/DDBJ whole genome shotgun (WGS) entry which is preliminary data.</text>
</comment>
<dbReference type="AlphaFoldDB" id="A0A5J9WLA9"/>
<name>A0A5J9WLA9_9POAL</name>
<feature type="region of interest" description="Disordered" evidence="1">
    <location>
        <begin position="1"/>
        <end position="41"/>
    </location>
</feature>
<accession>A0A5J9WLA9</accession>
<dbReference type="Proteomes" id="UP000324897">
    <property type="component" value="Chromosome 6"/>
</dbReference>
<proteinExistence type="predicted"/>
<sequence>MRRVSAFGAGEGEGGVGGVSARIPGAGGDSEGETGKRGRGCEGASSWKYHITFKADLFHAQPPYLGGPFDSLGEVAAAIKLKKERSQKMQLYMDQADPAACAARLKAIIEKNRSAKSCKPSSDPAMLKAVDRYERIMAKREITENAMKWMQNEALHAFESAGYQASLYEFVKIDQQCLINDTFSKSYHHYNFTMKKKSSKKASRLSGDCFGCRKLGVDLRHPTSGNYEKGNEHSGFPFDSHSGGDD</sequence>
<evidence type="ECO:0000256" key="1">
    <source>
        <dbReference type="SAM" id="MobiDB-lite"/>
    </source>
</evidence>
<dbReference type="Gramene" id="TVU49038">
    <property type="protein sequence ID" value="TVU49038"/>
    <property type="gene ID" value="EJB05_00329"/>
</dbReference>